<evidence type="ECO:0000256" key="5">
    <source>
        <dbReference type="ARBA" id="ARBA00022691"/>
    </source>
</evidence>
<dbReference type="InterPro" id="IPR051537">
    <property type="entry name" value="DNA_Adenine_Mtase"/>
</dbReference>
<accession>A0ABX3BQ70</accession>
<dbReference type="PRINTS" id="PR00507">
    <property type="entry name" value="N12N6MTFRASE"/>
</dbReference>
<dbReference type="InterPro" id="IPR002052">
    <property type="entry name" value="DNA_methylase_N6_adenine_CS"/>
</dbReference>
<evidence type="ECO:0000313" key="12">
    <source>
        <dbReference type="Proteomes" id="UP000175677"/>
    </source>
</evidence>
<dbReference type="Gene3D" id="3.40.50.150">
    <property type="entry name" value="Vaccinia Virus protein VP39"/>
    <property type="match status" value="1"/>
</dbReference>
<reference evidence="11 12" key="1">
    <citation type="submission" date="2016-08" db="EMBL/GenBank/DDBJ databases">
        <authorList>
            <person name="Eshaghi A."/>
            <person name="Soares D."/>
            <person name="Kus J."/>
            <person name="Richardson D."/>
            <person name="Li A."/>
            <person name="Patel S.N."/>
        </authorList>
    </citation>
    <scope>NUCLEOTIDE SEQUENCE [LARGE SCALE GENOMIC DNA]</scope>
    <source>
        <strain evidence="11 12">C860</strain>
    </source>
</reference>
<dbReference type="EC" id="2.1.1.72" evidence="2"/>
<name>A0ABX3BQ70_9PAST</name>
<dbReference type="InterPro" id="IPR022749">
    <property type="entry name" value="D12N6_MeTrfase_N"/>
</dbReference>
<gene>
    <name evidence="11" type="ORF">BFQ30_06680</name>
</gene>
<feature type="domain" description="N6 adenine-specific DNA methyltransferase N-terminal" evidence="10">
    <location>
        <begin position="18"/>
        <end position="188"/>
    </location>
</feature>
<keyword evidence="3 11" id="KW-0489">Methyltransferase</keyword>
<evidence type="ECO:0000259" key="9">
    <source>
        <dbReference type="Pfam" id="PF02384"/>
    </source>
</evidence>
<evidence type="ECO:0000256" key="2">
    <source>
        <dbReference type="ARBA" id="ARBA00011900"/>
    </source>
</evidence>
<evidence type="ECO:0000313" key="11">
    <source>
        <dbReference type="EMBL" id="OEY77573.1"/>
    </source>
</evidence>
<dbReference type="Pfam" id="PF02384">
    <property type="entry name" value="N6_Mtase"/>
    <property type="match status" value="1"/>
</dbReference>
<comment type="catalytic activity">
    <reaction evidence="7">
        <text>a 2'-deoxyadenosine in DNA + S-adenosyl-L-methionine = an N(6)-methyl-2'-deoxyadenosine in DNA + S-adenosyl-L-homocysteine + H(+)</text>
        <dbReference type="Rhea" id="RHEA:15197"/>
        <dbReference type="Rhea" id="RHEA-COMP:12418"/>
        <dbReference type="Rhea" id="RHEA-COMP:12419"/>
        <dbReference type="ChEBI" id="CHEBI:15378"/>
        <dbReference type="ChEBI" id="CHEBI:57856"/>
        <dbReference type="ChEBI" id="CHEBI:59789"/>
        <dbReference type="ChEBI" id="CHEBI:90615"/>
        <dbReference type="ChEBI" id="CHEBI:90616"/>
        <dbReference type="EC" id="2.1.1.72"/>
    </reaction>
</comment>
<comment type="similarity">
    <text evidence="1">Belongs to the N(4)/N(6)-methyltransferase family.</text>
</comment>
<evidence type="ECO:0000256" key="6">
    <source>
        <dbReference type="ARBA" id="ARBA00022747"/>
    </source>
</evidence>
<dbReference type="PANTHER" id="PTHR42933:SF3">
    <property type="entry name" value="TYPE I RESTRICTION ENZYME MJAVIII METHYLASE SUBUNIT"/>
    <property type="match status" value="1"/>
</dbReference>
<dbReference type="Proteomes" id="UP000175677">
    <property type="component" value="Unassembled WGS sequence"/>
</dbReference>
<dbReference type="Pfam" id="PF12161">
    <property type="entry name" value="HsdM_N"/>
    <property type="match status" value="1"/>
</dbReference>
<organism evidence="11 12">
    <name type="scientific">Haemophilus quentini</name>
    <dbReference type="NCBI Taxonomy" id="123834"/>
    <lineage>
        <taxon>Bacteria</taxon>
        <taxon>Pseudomonadati</taxon>
        <taxon>Pseudomonadota</taxon>
        <taxon>Gammaproteobacteria</taxon>
        <taxon>Pasteurellales</taxon>
        <taxon>Pasteurellaceae</taxon>
        <taxon>Haemophilus</taxon>
    </lineage>
</organism>
<evidence type="ECO:0000256" key="8">
    <source>
        <dbReference type="SAM" id="Coils"/>
    </source>
</evidence>
<keyword evidence="6" id="KW-0680">Restriction system</keyword>
<sequence length="762" mass="86700">MIMNTENIQQHPHHSTLVSIIWNIANGLRGTYRPPQYRRVMLPLIVLARFDAILFKHVDAMKTQYQAKQSLFNNELSILDAKINAETDEAKKENLENQKKAKIQIFNNQLDRELTAIIGSNRNQTLYNVSGFNLARLLDDPDHIRTNLIQYINGFSYKAKDIFDKFEFEKEIDKLDEANRLYKVLQTFIGDLQSHGLTLSPDIISNSQMGYLFEELIRKFNEQANEEAGDHFTPREVIRLMVNIAFEEDHQELSKSGVYREIYDPTCGTGGMLSESEKALKGFNQNINLGLYGQEYNNESYAICCADLLIKDEPAENIIFGDTLGVKNAKDKGNGYTPHDGHPSKRFDYMFANPPFGVEWKIQEDYVKEEYADKGFNGRFGAGLPRINDGSLLFLQHMMRKMKQPEKDGQGSRIAVVFNGSPLFTGDAGSGESNIRRYVIENDLLEAVIALPDQMFYNTGIYTYIWILSNKKSAKRQGKVQLINATQYFQKMQKSLGNKRNELSEQHIAEITKLYANFAETKDSKIFSNQDFAYLKITVERPLRLNFQASAERIEKLWEQTAFVNLAKSKKLKDEAQIKADEAIGAAQQNAIIAALNGLGDELYKNREAFLKVLNPALKALDFTIGALLKKAILEALSERDQTADICTDSKGNKEADSQLRDSELVPMPSEMPFPLSLGYDNETNLDDLLTALRPTVQEYMKAEVLPHVPDAWVDEGKTKLGFEIPINRHFYEYQPPRDLAVIKAEINALEQEIMQILGNLQ</sequence>
<evidence type="ECO:0000256" key="4">
    <source>
        <dbReference type="ARBA" id="ARBA00022679"/>
    </source>
</evidence>
<keyword evidence="5" id="KW-0949">S-adenosyl-L-methionine</keyword>
<dbReference type="SUPFAM" id="SSF53335">
    <property type="entry name" value="S-adenosyl-L-methionine-dependent methyltransferases"/>
    <property type="match status" value="1"/>
</dbReference>
<keyword evidence="4" id="KW-0808">Transferase</keyword>
<evidence type="ECO:0000256" key="7">
    <source>
        <dbReference type="ARBA" id="ARBA00047942"/>
    </source>
</evidence>
<dbReference type="InterPro" id="IPR038333">
    <property type="entry name" value="T1MK-like_N_sf"/>
</dbReference>
<dbReference type="EMBL" id="MDJC01000008">
    <property type="protein sequence ID" value="OEY77573.1"/>
    <property type="molecule type" value="Genomic_DNA"/>
</dbReference>
<dbReference type="InterPro" id="IPR003356">
    <property type="entry name" value="DNA_methylase_A-5"/>
</dbReference>
<evidence type="ECO:0000256" key="3">
    <source>
        <dbReference type="ARBA" id="ARBA00022603"/>
    </source>
</evidence>
<evidence type="ECO:0000259" key="10">
    <source>
        <dbReference type="Pfam" id="PF12161"/>
    </source>
</evidence>
<comment type="caution">
    <text evidence="11">The sequence shown here is derived from an EMBL/GenBank/DDBJ whole genome shotgun (WGS) entry which is preliminary data.</text>
</comment>
<protein>
    <recommendedName>
        <fullName evidence="2">site-specific DNA-methyltransferase (adenine-specific)</fullName>
        <ecNumber evidence="2">2.1.1.72</ecNumber>
    </recommendedName>
</protein>
<dbReference type="PANTHER" id="PTHR42933">
    <property type="entry name" value="SLR6095 PROTEIN"/>
    <property type="match status" value="1"/>
</dbReference>
<evidence type="ECO:0000256" key="1">
    <source>
        <dbReference type="ARBA" id="ARBA00006594"/>
    </source>
</evidence>
<keyword evidence="8" id="KW-0175">Coiled coil</keyword>
<dbReference type="InterPro" id="IPR029063">
    <property type="entry name" value="SAM-dependent_MTases_sf"/>
</dbReference>
<proteinExistence type="inferred from homology"/>
<keyword evidence="12" id="KW-1185">Reference proteome</keyword>
<dbReference type="Gene3D" id="1.20.1260.30">
    <property type="match status" value="1"/>
</dbReference>
<dbReference type="PROSITE" id="PS00092">
    <property type="entry name" value="N6_MTASE"/>
    <property type="match status" value="1"/>
</dbReference>
<dbReference type="GO" id="GO:0008168">
    <property type="term" value="F:methyltransferase activity"/>
    <property type="evidence" value="ECO:0007669"/>
    <property type="project" value="UniProtKB-KW"/>
</dbReference>
<feature type="coiled-coil region" evidence="8">
    <location>
        <begin position="78"/>
        <end position="105"/>
    </location>
</feature>
<feature type="domain" description="DNA methylase adenine-specific" evidence="9">
    <location>
        <begin position="208"/>
        <end position="528"/>
    </location>
</feature>
<dbReference type="GO" id="GO:0032259">
    <property type="term" value="P:methylation"/>
    <property type="evidence" value="ECO:0007669"/>
    <property type="project" value="UniProtKB-KW"/>
</dbReference>